<feature type="transmembrane region" description="Helical" evidence="1">
    <location>
        <begin position="7"/>
        <end position="25"/>
    </location>
</feature>
<comment type="caution">
    <text evidence="2">The sequence shown here is derived from an EMBL/GenBank/DDBJ whole genome shotgun (WGS) entry which is preliminary data.</text>
</comment>
<keyword evidence="1" id="KW-0472">Membrane</keyword>
<feature type="transmembrane region" description="Helical" evidence="1">
    <location>
        <begin position="31"/>
        <end position="52"/>
    </location>
</feature>
<protein>
    <submittedName>
        <fullName evidence="2">Uncharacterized protein</fullName>
    </submittedName>
</protein>
<organism evidence="2 3">
    <name type="scientific">Labilibaculum filiforme</name>
    <dbReference type="NCBI Taxonomy" id="1940526"/>
    <lineage>
        <taxon>Bacteria</taxon>
        <taxon>Pseudomonadati</taxon>
        <taxon>Bacteroidota</taxon>
        <taxon>Bacteroidia</taxon>
        <taxon>Marinilabiliales</taxon>
        <taxon>Marinifilaceae</taxon>
        <taxon>Labilibaculum</taxon>
    </lineage>
</organism>
<dbReference type="RefSeq" id="WP_101263168.1">
    <property type="nucleotide sequence ID" value="NZ_MVDD01000021.1"/>
</dbReference>
<proteinExistence type="predicted"/>
<sequence>MKQKLPFILEIIWLLVMIVGLLAAIHKTMDYGFTESILLYVIAGIAGLMYIGRRYMRKIQEKNQAPK</sequence>
<dbReference type="Proteomes" id="UP000233535">
    <property type="component" value="Unassembled WGS sequence"/>
</dbReference>
<gene>
    <name evidence="2" type="ORF">BZG02_18095</name>
</gene>
<dbReference type="OrthoDB" id="1122438at2"/>
<evidence type="ECO:0000313" key="3">
    <source>
        <dbReference type="Proteomes" id="UP000233535"/>
    </source>
</evidence>
<reference evidence="2 3" key="1">
    <citation type="journal article" date="2017" name="Front. Microbiol.">
        <title>Labilibaculum manganireducens gen. nov., sp. nov. and Labilibaculum filiforme sp. nov., Novel Bacteroidetes Isolated from Subsurface Sediments of the Baltic Sea.</title>
        <authorList>
            <person name="Vandieken V."/>
            <person name="Marshall I.P."/>
            <person name="Niemann H."/>
            <person name="Engelen B."/>
            <person name="Cypionka H."/>
        </authorList>
    </citation>
    <scope>NUCLEOTIDE SEQUENCE [LARGE SCALE GENOMIC DNA]</scope>
    <source>
        <strain evidence="2 3">59.16B</strain>
    </source>
</reference>
<evidence type="ECO:0000313" key="2">
    <source>
        <dbReference type="EMBL" id="PKQ60782.1"/>
    </source>
</evidence>
<dbReference type="AlphaFoldDB" id="A0A2N3HRV3"/>
<keyword evidence="1" id="KW-1133">Transmembrane helix</keyword>
<dbReference type="EMBL" id="MVDD01000021">
    <property type="protein sequence ID" value="PKQ60782.1"/>
    <property type="molecule type" value="Genomic_DNA"/>
</dbReference>
<accession>A0A2N3HRV3</accession>
<evidence type="ECO:0000256" key="1">
    <source>
        <dbReference type="SAM" id="Phobius"/>
    </source>
</evidence>
<name>A0A2N3HRV3_9BACT</name>
<keyword evidence="3" id="KW-1185">Reference proteome</keyword>
<keyword evidence="1" id="KW-0812">Transmembrane</keyword>